<dbReference type="AlphaFoldDB" id="A0A523W9R6"/>
<dbReference type="SUPFAM" id="SSF55785">
    <property type="entry name" value="PYP-like sensor domain (PAS domain)"/>
    <property type="match status" value="2"/>
</dbReference>
<dbReference type="Pfam" id="PF07730">
    <property type="entry name" value="HisKA_3"/>
    <property type="match status" value="1"/>
</dbReference>
<evidence type="ECO:0000256" key="3">
    <source>
        <dbReference type="ARBA" id="ARBA00022553"/>
    </source>
</evidence>
<dbReference type="NCBIfam" id="TIGR00229">
    <property type="entry name" value="sensory_box"/>
    <property type="match status" value="2"/>
</dbReference>
<gene>
    <name evidence="9" type="ORF">E3J48_02150</name>
</gene>
<keyword evidence="6" id="KW-0175">Coiled coil</keyword>
<feature type="non-terminal residue" evidence="9">
    <location>
        <position position="621"/>
    </location>
</feature>
<dbReference type="PANTHER" id="PTHR43304:SF1">
    <property type="entry name" value="PAC DOMAIN-CONTAINING PROTEIN"/>
    <property type="match status" value="1"/>
</dbReference>
<dbReference type="InterPro" id="IPR052162">
    <property type="entry name" value="Sensor_kinase/Photoreceptor"/>
</dbReference>
<dbReference type="Pfam" id="PF13426">
    <property type="entry name" value="PAS_9"/>
    <property type="match status" value="1"/>
</dbReference>
<evidence type="ECO:0000256" key="5">
    <source>
        <dbReference type="ARBA" id="ARBA00022777"/>
    </source>
</evidence>
<dbReference type="InterPro" id="IPR001610">
    <property type="entry name" value="PAC"/>
</dbReference>
<dbReference type="Gene3D" id="1.20.5.1930">
    <property type="match status" value="1"/>
</dbReference>
<dbReference type="InterPro" id="IPR013656">
    <property type="entry name" value="PAS_4"/>
</dbReference>
<feature type="domain" description="PAS" evidence="7">
    <location>
        <begin position="284"/>
        <end position="336"/>
    </location>
</feature>
<keyword evidence="4" id="KW-0808">Transferase</keyword>
<feature type="domain" description="PAC" evidence="8">
    <location>
        <begin position="351"/>
        <end position="404"/>
    </location>
</feature>
<comment type="caution">
    <text evidence="9">The sequence shown here is derived from an EMBL/GenBank/DDBJ whole genome shotgun (WGS) entry which is preliminary data.</text>
</comment>
<evidence type="ECO:0000256" key="6">
    <source>
        <dbReference type="SAM" id="Coils"/>
    </source>
</evidence>
<sequence length="621" mass="71228">MWVTSEPLHEKEAEEAMRKALPHFDEFLKKGQIEIIPFSEWYVKDGAFNTKRVLKGWVDKLEKALSKDFDGMRLTGNTFWLEKKDWKSFTDYEKEVNSVIGTCKMIAMCTYSLDRCGPLELIDVVQNHQFALIRREGKWELMQSSERKMAEQALKESEEDLRNILSTSPDAITVTNLEGKILECNKATLDLHGFSTKQELMDRSAFDLIAPKDRKRAAKNMEKILKDGFIRNVEYTFLTKDANEFPAELSASVIRDSSGKPTCFVAITKDITERKKAEEALKHSAREWHATFDAIGDAVFLTDLKGKILRCNQAMAKFLGKPFREIVGRTCWELVHGTSKPVEGCPGVRMQKSHRRAMMVLPVDERYFDITVDPLLDQEGSLIGAVHIMADITEQRKAQQEIESLSRFPSENPNPVLRVTTDGKVLYTNDAGRKVFKAEVGKRMPERYLAILKKATRSQQYVSFEEQVGQRYFSSVVKFIPKVGYLNMYGTDIADRKKVEDRLKAYQKRLRQLASESTLIEEREKRHLATELHDSIGQLLALCRIKLGELEKMTRVSGSRSLVGEVEERLEEIIWHTRSLTLRLGPPVLYELGLEAALEWLAEYMQEQYGIQTKFKVDGEA</sequence>
<feature type="coiled-coil region" evidence="6">
    <location>
        <begin position="496"/>
        <end position="523"/>
    </location>
</feature>
<dbReference type="GO" id="GO:0016020">
    <property type="term" value="C:membrane"/>
    <property type="evidence" value="ECO:0007669"/>
    <property type="project" value="InterPro"/>
</dbReference>
<comment type="catalytic activity">
    <reaction evidence="1">
        <text>ATP + protein L-histidine = ADP + protein N-phospho-L-histidine.</text>
        <dbReference type="EC" id="2.7.13.3"/>
    </reaction>
</comment>
<evidence type="ECO:0000259" key="7">
    <source>
        <dbReference type="PROSITE" id="PS50112"/>
    </source>
</evidence>
<evidence type="ECO:0000256" key="1">
    <source>
        <dbReference type="ARBA" id="ARBA00000085"/>
    </source>
</evidence>
<keyword evidence="3" id="KW-0597">Phosphoprotein</keyword>
<reference evidence="9 10" key="1">
    <citation type="submission" date="2019-03" db="EMBL/GenBank/DDBJ databases">
        <title>Metabolic potential of uncultured bacteria and archaea associated with petroleum seepage in deep-sea sediments.</title>
        <authorList>
            <person name="Dong X."/>
            <person name="Hubert C."/>
        </authorList>
    </citation>
    <scope>NUCLEOTIDE SEQUENCE [LARGE SCALE GENOMIC DNA]</scope>
    <source>
        <strain evidence="9">E29_bin52</strain>
    </source>
</reference>
<dbReference type="EC" id="2.7.13.3" evidence="2"/>
<dbReference type="EMBL" id="SOIZ01000088">
    <property type="protein sequence ID" value="TET63721.1"/>
    <property type="molecule type" value="Genomic_DNA"/>
</dbReference>
<evidence type="ECO:0000313" key="10">
    <source>
        <dbReference type="Proteomes" id="UP000319130"/>
    </source>
</evidence>
<dbReference type="Proteomes" id="UP000319130">
    <property type="component" value="Unassembled WGS sequence"/>
</dbReference>
<dbReference type="InterPro" id="IPR000700">
    <property type="entry name" value="PAS-assoc_C"/>
</dbReference>
<dbReference type="Pfam" id="PF14417">
    <property type="entry name" value="MEDS"/>
    <property type="match status" value="1"/>
</dbReference>
<dbReference type="InterPro" id="IPR025847">
    <property type="entry name" value="MEDS_domain"/>
</dbReference>
<accession>A0A523W9R6</accession>
<name>A0A523W9R6_UNCAE</name>
<dbReference type="PROSITE" id="PS50112">
    <property type="entry name" value="PAS"/>
    <property type="match status" value="2"/>
</dbReference>
<keyword evidence="5" id="KW-0418">Kinase</keyword>
<evidence type="ECO:0000256" key="2">
    <source>
        <dbReference type="ARBA" id="ARBA00012438"/>
    </source>
</evidence>
<dbReference type="GO" id="GO:0046983">
    <property type="term" value="F:protein dimerization activity"/>
    <property type="evidence" value="ECO:0007669"/>
    <property type="project" value="InterPro"/>
</dbReference>
<evidence type="ECO:0000259" key="8">
    <source>
        <dbReference type="PROSITE" id="PS50113"/>
    </source>
</evidence>
<feature type="domain" description="PAC" evidence="8">
    <location>
        <begin position="231"/>
        <end position="283"/>
    </location>
</feature>
<dbReference type="GO" id="GO:0000155">
    <property type="term" value="F:phosphorelay sensor kinase activity"/>
    <property type="evidence" value="ECO:0007669"/>
    <property type="project" value="InterPro"/>
</dbReference>
<dbReference type="InterPro" id="IPR011712">
    <property type="entry name" value="Sig_transdc_His_kin_sub3_dim/P"/>
</dbReference>
<evidence type="ECO:0000256" key="4">
    <source>
        <dbReference type="ARBA" id="ARBA00022679"/>
    </source>
</evidence>
<feature type="domain" description="PAS" evidence="7">
    <location>
        <begin position="157"/>
        <end position="228"/>
    </location>
</feature>
<organism evidence="9 10">
    <name type="scientific">Aerophobetes bacterium</name>
    <dbReference type="NCBI Taxonomy" id="2030807"/>
    <lineage>
        <taxon>Bacteria</taxon>
        <taxon>Candidatus Aerophobota</taxon>
    </lineage>
</organism>
<dbReference type="CDD" id="cd00130">
    <property type="entry name" value="PAS"/>
    <property type="match status" value="2"/>
</dbReference>
<dbReference type="Pfam" id="PF08448">
    <property type="entry name" value="PAS_4"/>
    <property type="match status" value="1"/>
</dbReference>
<dbReference type="InterPro" id="IPR035965">
    <property type="entry name" value="PAS-like_dom_sf"/>
</dbReference>
<protein>
    <recommendedName>
        <fullName evidence="2">histidine kinase</fullName>
        <ecNumber evidence="2">2.7.13.3</ecNumber>
    </recommendedName>
</protein>
<dbReference type="Gene3D" id="3.30.450.20">
    <property type="entry name" value="PAS domain"/>
    <property type="match status" value="2"/>
</dbReference>
<evidence type="ECO:0000313" key="9">
    <source>
        <dbReference type="EMBL" id="TET63721.1"/>
    </source>
</evidence>
<dbReference type="PANTHER" id="PTHR43304">
    <property type="entry name" value="PHYTOCHROME-LIKE PROTEIN CPH1"/>
    <property type="match status" value="1"/>
</dbReference>
<dbReference type="SMART" id="SM00091">
    <property type="entry name" value="PAS"/>
    <property type="match status" value="3"/>
</dbReference>
<dbReference type="InterPro" id="IPR000014">
    <property type="entry name" value="PAS"/>
</dbReference>
<proteinExistence type="predicted"/>
<dbReference type="SMART" id="SM00086">
    <property type="entry name" value="PAC"/>
    <property type="match status" value="1"/>
</dbReference>
<dbReference type="PROSITE" id="PS50113">
    <property type="entry name" value="PAC"/>
    <property type="match status" value="2"/>
</dbReference>